<name>A0A1L9VKC3_ASPGL</name>
<dbReference type="GeneID" id="34460455"/>
<dbReference type="RefSeq" id="XP_022401043.1">
    <property type="nucleotide sequence ID" value="XM_022544194.1"/>
</dbReference>
<gene>
    <name evidence="2" type="ORF">ASPGLDRAFT_325625</name>
</gene>
<feature type="region of interest" description="Disordered" evidence="1">
    <location>
        <begin position="179"/>
        <end position="200"/>
    </location>
</feature>
<dbReference type="Proteomes" id="UP000184300">
    <property type="component" value="Unassembled WGS sequence"/>
</dbReference>
<accession>A0A1L9VKC3</accession>
<dbReference type="EMBL" id="KV878897">
    <property type="protein sequence ID" value="OJJ84345.1"/>
    <property type="molecule type" value="Genomic_DNA"/>
</dbReference>
<organism evidence="2 3">
    <name type="scientific">Aspergillus glaucus CBS 516.65</name>
    <dbReference type="NCBI Taxonomy" id="1160497"/>
    <lineage>
        <taxon>Eukaryota</taxon>
        <taxon>Fungi</taxon>
        <taxon>Dikarya</taxon>
        <taxon>Ascomycota</taxon>
        <taxon>Pezizomycotina</taxon>
        <taxon>Eurotiomycetes</taxon>
        <taxon>Eurotiomycetidae</taxon>
        <taxon>Eurotiales</taxon>
        <taxon>Aspergillaceae</taxon>
        <taxon>Aspergillus</taxon>
        <taxon>Aspergillus subgen. Aspergillus</taxon>
    </lineage>
</organism>
<evidence type="ECO:0000313" key="3">
    <source>
        <dbReference type="Proteomes" id="UP000184300"/>
    </source>
</evidence>
<evidence type="ECO:0000256" key="1">
    <source>
        <dbReference type="SAM" id="MobiDB-lite"/>
    </source>
</evidence>
<evidence type="ECO:0000313" key="2">
    <source>
        <dbReference type="EMBL" id="OJJ84345.1"/>
    </source>
</evidence>
<reference evidence="3" key="1">
    <citation type="journal article" date="2017" name="Genome Biol.">
        <title>Comparative genomics reveals high biological diversity and specific adaptations in the industrially and medically important fungal genus Aspergillus.</title>
        <authorList>
            <person name="de Vries R.P."/>
            <person name="Riley R."/>
            <person name="Wiebenga A."/>
            <person name="Aguilar-Osorio G."/>
            <person name="Amillis S."/>
            <person name="Uchima C.A."/>
            <person name="Anderluh G."/>
            <person name="Asadollahi M."/>
            <person name="Askin M."/>
            <person name="Barry K."/>
            <person name="Battaglia E."/>
            <person name="Bayram O."/>
            <person name="Benocci T."/>
            <person name="Braus-Stromeyer S.A."/>
            <person name="Caldana C."/>
            <person name="Canovas D."/>
            <person name="Cerqueira G.C."/>
            <person name="Chen F."/>
            <person name="Chen W."/>
            <person name="Choi C."/>
            <person name="Clum A."/>
            <person name="Dos Santos R.A."/>
            <person name="Damasio A.R."/>
            <person name="Diallinas G."/>
            <person name="Emri T."/>
            <person name="Fekete E."/>
            <person name="Flipphi M."/>
            <person name="Freyberg S."/>
            <person name="Gallo A."/>
            <person name="Gournas C."/>
            <person name="Habgood R."/>
            <person name="Hainaut M."/>
            <person name="Harispe M.L."/>
            <person name="Henrissat B."/>
            <person name="Hilden K.S."/>
            <person name="Hope R."/>
            <person name="Hossain A."/>
            <person name="Karabika E."/>
            <person name="Karaffa L."/>
            <person name="Karanyi Z."/>
            <person name="Krasevec N."/>
            <person name="Kuo A."/>
            <person name="Kusch H."/>
            <person name="LaButti K."/>
            <person name="Lagendijk E.L."/>
            <person name="Lapidus A."/>
            <person name="Levasseur A."/>
            <person name="Lindquist E."/>
            <person name="Lipzen A."/>
            <person name="Logrieco A.F."/>
            <person name="MacCabe A."/>
            <person name="Maekelae M.R."/>
            <person name="Malavazi I."/>
            <person name="Melin P."/>
            <person name="Meyer V."/>
            <person name="Mielnichuk N."/>
            <person name="Miskei M."/>
            <person name="Molnar A.P."/>
            <person name="Mule G."/>
            <person name="Ngan C.Y."/>
            <person name="Orejas M."/>
            <person name="Orosz E."/>
            <person name="Ouedraogo J.P."/>
            <person name="Overkamp K.M."/>
            <person name="Park H.-S."/>
            <person name="Perrone G."/>
            <person name="Piumi F."/>
            <person name="Punt P.J."/>
            <person name="Ram A.F."/>
            <person name="Ramon A."/>
            <person name="Rauscher S."/>
            <person name="Record E."/>
            <person name="Riano-Pachon D.M."/>
            <person name="Robert V."/>
            <person name="Roehrig J."/>
            <person name="Ruller R."/>
            <person name="Salamov A."/>
            <person name="Salih N.S."/>
            <person name="Samson R.A."/>
            <person name="Sandor E."/>
            <person name="Sanguinetti M."/>
            <person name="Schuetze T."/>
            <person name="Sepcic K."/>
            <person name="Shelest E."/>
            <person name="Sherlock G."/>
            <person name="Sophianopoulou V."/>
            <person name="Squina F.M."/>
            <person name="Sun H."/>
            <person name="Susca A."/>
            <person name="Todd R.B."/>
            <person name="Tsang A."/>
            <person name="Unkles S.E."/>
            <person name="van de Wiele N."/>
            <person name="van Rossen-Uffink D."/>
            <person name="Oliveira J.V."/>
            <person name="Vesth T.C."/>
            <person name="Visser J."/>
            <person name="Yu J.-H."/>
            <person name="Zhou M."/>
            <person name="Andersen M.R."/>
            <person name="Archer D.B."/>
            <person name="Baker S.E."/>
            <person name="Benoit I."/>
            <person name="Brakhage A.A."/>
            <person name="Braus G.H."/>
            <person name="Fischer R."/>
            <person name="Frisvad J.C."/>
            <person name="Goldman G.H."/>
            <person name="Houbraken J."/>
            <person name="Oakley B."/>
            <person name="Pocsi I."/>
            <person name="Scazzocchio C."/>
            <person name="Seiboth B."/>
            <person name="vanKuyk P.A."/>
            <person name="Wortman J."/>
            <person name="Dyer P.S."/>
            <person name="Grigoriev I.V."/>
        </authorList>
    </citation>
    <scope>NUCLEOTIDE SEQUENCE [LARGE SCALE GENOMIC DNA]</scope>
    <source>
        <strain evidence="3">CBS 516.65</strain>
    </source>
</reference>
<protein>
    <submittedName>
        <fullName evidence="2">Uncharacterized protein</fullName>
    </submittedName>
</protein>
<dbReference type="VEuPathDB" id="FungiDB:ASPGLDRAFT_325625"/>
<keyword evidence="3" id="KW-1185">Reference proteome</keyword>
<dbReference type="AlphaFoldDB" id="A0A1L9VKC3"/>
<sequence length="200" mass="22368">MFCLYQVYRVWIRVVVCIVRVEIVGCVEIDIPFPPASILDIDPKTRQAGRHAVSVQSHFSTSPPSNPYPPVVICTSISASIQKSNEQERIPGVREIICLLRSPYGCPVNASRLDWSYSIQYQSSILRLCIRRSGESDINVANPGTIHLAVHRCDARICIPRTYKIPFYGIRPTAHYPSRISRADSPTAPTPKDGIQNASY</sequence>
<proteinExistence type="predicted"/>